<evidence type="ECO:0000256" key="1">
    <source>
        <dbReference type="SAM" id="Phobius"/>
    </source>
</evidence>
<reference evidence="2 3" key="1">
    <citation type="journal article" date="2008" name="Proc. Natl. Acad. Sci. U.S.A.">
        <title>Niche adaptation and genome expansion in the chlorophyll d-producing cyanobacterium Acaryochloris marina.</title>
        <authorList>
            <person name="Swingley W.D."/>
            <person name="Chen M."/>
            <person name="Cheung P.C."/>
            <person name="Conrad A.L."/>
            <person name="Dejesa L.C."/>
            <person name="Hao J."/>
            <person name="Honchak B.M."/>
            <person name="Karbach L.E."/>
            <person name="Kurdoglu A."/>
            <person name="Lahiri S."/>
            <person name="Mastrian S.D."/>
            <person name="Miyashita H."/>
            <person name="Page L."/>
            <person name="Ramakrishna P."/>
            <person name="Satoh S."/>
            <person name="Sattley W.M."/>
            <person name="Shimada Y."/>
            <person name="Taylor H.L."/>
            <person name="Tomo T."/>
            <person name="Tsuchiya T."/>
            <person name="Wang Z.T."/>
            <person name="Raymond J."/>
            <person name="Mimuro M."/>
            <person name="Blankenship R.E."/>
            <person name="Touchman J.W."/>
        </authorList>
    </citation>
    <scope>NUCLEOTIDE SEQUENCE [LARGE SCALE GENOMIC DNA]</scope>
    <source>
        <strain evidence="3">MBIC 11017</strain>
    </source>
</reference>
<gene>
    <name evidence="2" type="ordered locus">AM1_0905</name>
</gene>
<dbReference type="HOGENOM" id="CLU_1821122_0_0_3"/>
<keyword evidence="3" id="KW-1185">Reference proteome</keyword>
<sequence>MSTDQSLPQLPCILRYKREVAVVFMLLGGLNVGLGMWLLFLGEFQFPLILGCLIGYIGFGYFTKPIAAIHPDHVVLYNMLGREVRSYSLETFSDLQFQGRQLYVQQGDALKKVRLSPWIIHAKDWQNLETMVRSQPQLQAK</sequence>
<feature type="transmembrane region" description="Helical" evidence="1">
    <location>
        <begin position="20"/>
        <end position="40"/>
    </location>
</feature>
<dbReference type="AlphaFoldDB" id="B0BZM0"/>
<dbReference type="OrthoDB" id="9827256at2"/>
<feature type="transmembrane region" description="Helical" evidence="1">
    <location>
        <begin position="46"/>
        <end position="63"/>
    </location>
</feature>
<proteinExistence type="predicted"/>
<keyword evidence="1" id="KW-0472">Membrane</keyword>
<evidence type="ECO:0000313" key="3">
    <source>
        <dbReference type="Proteomes" id="UP000000268"/>
    </source>
</evidence>
<protein>
    <submittedName>
        <fullName evidence="2">Uncharacterized protein</fullName>
    </submittedName>
</protein>
<dbReference type="RefSeq" id="WP_012161515.1">
    <property type="nucleotide sequence ID" value="NC_009925.1"/>
</dbReference>
<dbReference type="KEGG" id="amr:AM1_0905"/>
<dbReference type="eggNOG" id="ENOG5033NE7">
    <property type="taxonomic scope" value="Bacteria"/>
</dbReference>
<organism evidence="2 3">
    <name type="scientific">Acaryochloris marina (strain MBIC 11017)</name>
    <dbReference type="NCBI Taxonomy" id="329726"/>
    <lineage>
        <taxon>Bacteria</taxon>
        <taxon>Bacillati</taxon>
        <taxon>Cyanobacteriota</taxon>
        <taxon>Cyanophyceae</taxon>
        <taxon>Acaryochloridales</taxon>
        <taxon>Acaryochloridaceae</taxon>
        <taxon>Acaryochloris</taxon>
    </lineage>
</organism>
<dbReference type="EMBL" id="CP000828">
    <property type="protein sequence ID" value="ABW25946.1"/>
    <property type="molecule type" value="Genomic_DNA"/>
</dbReference>
<name>B0BZM0_ACAM1</name>
<evidence type="ECO:0000313" key="2">
    <source>
        <dbReference type="EMBL" id="ABW25946.1"/>
    </source>
</evidence>
<dbReference type="Proteomes" id="UP000000268">
    <property type="component" value="Chromosome"/>
</dbReference>
<keyword evidence="1" id="KW-0812">Transmembrane</keyword>
<keyword evidence="1" id="KW-1133">Transmembrane helix</keyword>
<accession>B0BZM0</accession>